<organism evidence="1 2">
    <name type="scientific">Melastoma candidum</name>
    <dbReference type="NCBI Taxonomy" id="119954"/>
    <lineage>
        <taxon>Eukaryota</taxon>
        <taxon>Viridiplantae</taxon>
        <taxon>Streptophyta</taxon>
        <taxon>Embryophyta</taxon>
        <taxon>Tracheophyta</taxon>
        <taxon>Spermatophyta</taxon>
        <taxon>Magnoliopsida</taxon>
        <taxon>eudicotyledons</taxon>
        <taxon>Gunneridae</taxon>
        <taxon>Pentapetalae</taxon>
        <taxon>rosids</taxon>
        <taxon>malvids</taxon>
        <taxon>Myrtales</taxon>
        <taxon>Melastomataceae</taxon>
        <taxon>Melastomatoideae</taxon>
        <taxon>Melastomateae</taxon>
        <taxon>Melastoma</taxon>
    </lineage>
</organism>
<evidence type="ECO:0000313" key="1">
    <source>
        <dbReference type="EMBL" id="KAI4304051.1"/>
    </source>
</evidence>
<accession>A0ACB9L3S7</accession>
<name>A0ACB9L3S7_9MYRT</name>
<protein>
    <submittedName>
        <fullName evidence="1">Uncharacterized protein</fullName>
    </submittedName>
</protein>
<gene>
    <name evidence="1" type="ORF">MLD38_039615</name>
</gene>
<reference evidence="2" key="1">
    <citation type="journal article" date="2023" name="Front. Plant Sci.">
        <title>Chromosomal-level genome assembly of Melastoma candidum provides insights into trichome evolution.</title>
        <authorList>
            <person name="Zhong Y."/>
            <person name="Wu W."/>
            <person name="Sun C."/>
            <person name="Zou P."/>
            <person name="Liu Y."/>
            <person name="Dai S."/>
            <person name="Zhou R."/>
        </authorList>
    </citation>
    <scope>NUCLEOTIDE SEQUENCE [LARGE SCALE GENOMIC DNA]</scope>
</reference>
<keyword evidence="2" id="KW-1185">Reference proteome</keyword>
<sequence>MSQEQPQRPEELRPDDRGGQPIKMPAMMQTAEARVFGQTQKGGPAAAMQAAATRNERAGFVGHGDVTDIAGDQGIAITEAELPGMRMVTEFVAGQVVGQFVEPTPAERNVNITAAGIQGSITIGEALEAAGHTRGGKAVDQSDASAIQAAEVRATGTSVVAPGGLASTAQSAAAHNETVDGDEDKIKLGEVLKDATSRLPVDKVATREDAEGIASAEVRNDPEQVIEPGGVAASVAVAVRLNEGLWGGGS</sequence>
<dbReference type="EMBL" id="CM042891">
    <property type="protein sequence ID" value="KAI4304051.1"/>
    <property type="molecule type" value="Genomic_DNA"/>
</dbReference>
<dbReference type="Proteomes" id="UP001057402">
    <property type="component" value="Chromosome 12"/>
</dbReference>
<comment type="caution">
    <text evidence="1">The sequence shown here is derived from an EMBL/GenBank/DDBJ whole genome shotgun (WGS) entry which is preliminary data.</text>
</comment>
<evidence type="ECO:0000313" key="2">
    <source>
        <dbReference type="Proteomes" id="UP001057402"/>
    </source>
</evidence>
<proteinExistence type="predicted"/>